<evidence type="ECO:0000256" key="7">
    <source>
        <dbReference type="RuleBase" id="RU369079"/>
    </source>
</evidence>
<evidence type="ECO:0000256" key="5">
    <source>
        <dbReference type="ARBA" id="ARBA00022989"/>
    </source>
</evidence>
<dbReference type="EMBL" id="JAAEDM010000009">
    <property type="protein sequence ID" value="MBR0670622.1"/>
    <property type="molecule type" value="Genomic_DNA"/>
</dbReference>
<evidence type="ECO:0000259" key="8">
    <source>
        <dbReference type="Pfam" id="PF04290"/>
    </source>
</evidence>
<keyword evidence="3" id="KW-1003">Cell membrane</keyword>
<feature type="transmembrane region" description="Helical" evidence="7">
    <location>
        <begin position="53"/>
        <end position="74"/>
    </location>
</feature>
<sequence>MTHPGPPRGPIARLAAGFALAGGAVLLGVAMLTTVSVLLRWLTSQPVKGDVELVQLGGGLAVLGFLAYGTLMRANIFVDSFTGWLPRRVNDAVDGFWNLVWGTAALVLAERMVVGAIEARGSGTTTFGLLGVPIWWAIGLGALGFAATGLAALYWTGRLLRGRD</sequence>
<keyword evidence="7" id="KW-0997">Cell inner membrane</keyword>
<evidence type="ECO:0000256" key="6">
    <source>
        <dbReference type="ARBA" id="ARBA00023136"/>
    </source>
</evidence>
<feature type="domain" description="Tripartite ATP-independent periplasmic transporters DctQ component" evidence="8">
    <location>
        <begin position="30"/>
        <end position="160"/>
    </location>
</feature>
<dbReference type="Proteomes" id="UP001138751">
    <property type="component" value="Unassembled WGS sequence"/>
</dbReference>
<dbReference type="Pfam" id="PF04290">
    <property type="entry name" value="DctQ"/>
    <property type="match status" value="1"/>
</dbReference>
<protein>
    <recommendedName>
        <fullName evidence="7">TRAP transporter small permease protein</fullName>
    </recommendedName>
</protein>
<feature type="transmembrane region" description="Helical" evidence="7">
    <location>
        <begin position="134"/>
        <end position="155"/>
    </location>
</feature>
<reference evidence="9" key="1">
    <citation type="submission" date="2020-01" db="EMBL/GenBank/DDBJ databases">
        <authorList>
            <person name="Rat A."/>
        </authorList>
    </citation>
    <scope>NUCLEOTIDE SEQUENCE</scope>
    <source>
        <strain evidence="9">LMG 31231</strain>
    </source>
</reference>
<gene>
    <name evidence="9" type="ORF">GXW76_05525</name>
</gene>
<keyword evidence="5 7" id="KW-1133">Transmembrane helix</keyword>
<evidence type="ECO:0000256" key="1">
    <source>
        <dbReference type="ARBA" id="ARBA00004651"/>
    </source>
</evidence>
<evidence type="ECO:0000256" key="3">
    <source>
        <dbReference type="ARBA" id="ARBA00022475"/>
    </source>
</evidence>
<comment type="function">
    <text evidence="7">Part of the tripartite ATP-independent periplasmic (TRAP) transport system.</text>
</comment>
<dbReference type="GO" id="GO:0005886">
    <property type="term" value="C:plasma membrane"/>
    <property type="evidence" value="ECO:0007669"/>
    <property type="project" value="UniProtKB-SubCell"/>
</dbReference>
<reference evidence="9" key="2">
    <citation type="journal article" date="2021" name="Syst. Appl. Microbiol.">
        <title>Roseomonas hellenica sp. nov., isolated from roots of wild-growing Alkanna tinctoria.</title>
        <authorList>
            <person name="Rat A."/>
            <person name="Naranjo H.D."/>
            <person name="Lebbe L."/>
            <person name="Cnockaert M."/>
            <person name="Krigas N."/>
            <person name="Grigoriadou K."/>
            <person name="Maloupa E."/>
            <person name="Willems A."/>
        </authorList>
    </citation>
    <scope>NUCLEOTIDE SEQUENCE</scope>
    <source>
        <strain evidence="9">LMG 31231</strain>
    </source>
</reference>
<comment type="subunit">
    <text evidence="7">The complex comprises the extracytoplasmic solute receptor protein and the two transmembrane proteins.</text>
</comment>
<dbReference type="AlphaFoldDB" id="A0A9X9WTZ3"/>
<feature type="transmembrane region" description="Helical" evidence="7">
    <location>
        <begin position="12"/>
        <end position="41"/>
    </location>
</feature>
<comment type="subcellular location">
    <subcellularLocation>
        <location evidence="7">Cell inner membrane</location>
        <topology evidence="7">Multi-pass membrane protein</topology>
    </subcellularLocation>
    <subcellularLocation>
        <location evidence="1">Cell membrane</location>
        <topology evidence="1">Multi-pass membrane protein</topology>
    </subcellularLocation>
</comment>
<comment type="caution">
    <text evidence="9">The sequence shown here is derived from an EMBL/GenBank/DDBJ whole genome shotgun (WGS) entry which is preliminary data.</text>
</comment>
<dbReference type="InterPro" id="IPR055348">
    <property type="entry name" value="DctQ"/>
</dbReference>
<proteinExistence type="inferred from homology"/>
<accession>A0A9X9WTZ3</accession>
<organism evidence="9 10">
    <name type="scientific">Neoroseomonas soli</name>
    <dbReference type="NCBI Taxonomy" id="1081025"/>
    <lineage>
        <taxon>Bacteria</taxon>
        <taxon>Pseudomonadati</taxon>
        <taxon>Pseudomonadota</taxon>
        <taxon>Alphaproteobacteria</taxon>
        <taxon>Acetobacterales</taxon>
        <taxon>Acetobacteraceae</taxon>
        <taxon>Neoroseomonas</taxon>
    </lineage>
</organism>
<dbReference type="GO" id="GO:0022857">
    <property type="term" value="F:transmembrane transporter activity"/>
    <property type="evidence" value="ECO:0007669"/>
    <property type="project" value="UniProtKB-UniRule"/>
</dbReference>
<keyword evidence="2 7" id="KW-0813">Transport</keyword>
<name>A0A9X9WTZ3_9PROT</name>
<keyword evidence="6 7" id="KW-0472">Membrane</keyword>
<evidence type="ECO:0000313" key="10">
    <source>
        <dbReference type="Proteomes" id="UP001138751"/>
    </source>
</evidence>
<keyword evidence="10" id="KW-1185">Reference proteome</keyword>
<dbReference type="RefSeq" id="WP_211860993.1">
    <property type="nucleotide sequence ID" value="NZ_JAAEDM010000009.1"/>
</dbReference>
<feature type="transmembrane region" description="Helical" evidence="7">
    <location>
        <begin position="95"/>
        <end position="114"/>
    </location>
</feature>
<evidence type="ECO:0000313" key="9">
    <source>
        <dbReference type="EMBL" id="MBR0670622.1"/>
    </source>
</evidence>
<keyword evidence="4 7" id="KW-0812">Transmembrane</keyword>
<evidence type="ECO:0000256" key="4">
    <source>
        <dbReference type="ARBA" id="ARBA00022692"/>
    </source>
</evidence>
<comment type="similarity">
    <text evidence="7">Belongs to the TRAP transporter small permease family.</text>
</comment>
<evidence type="ECO:0000256" key="2">
    <source>
        <dbReference type="ARBA" id="ARBA00022448"/>
    </source>
</evidence>